<dbReference type="GO" id="GO:0003676">
    <property type="term" value="F:nucleic acid binding"/>
    <property type="evidence" value="ECO:0007669"/>
    <property type="project" value="InterPro"/>
</dbReference>
<dbReference type="GO" id="GO:0005634">
    <property type="term" value="C:nucleus"/>
    <property type="evidence" value="ECO:0007669"/>
    <property type="project" value="TreeGrafter"/>
</dbReference>
<evidence type="ECO:0000256" key="5">
    <source>
        <dbReference type="SAM" id="MobiDB-lite"/>
    </source>
</evidence>
<evidence type="ECO:0000256" key="4">
    <source>
        <dbReference type="ARBA" id="ARBA00022839"/>
    </source>
</evidence>
<feature type="compositionally biased region" description="Polar residues" evidence="5">
    <location>
        <begin position="48"/>
        <end position="67"/>
    </location>
</feature>
<reference evidence="7" key="1">
    <citation type="journal article" date="2020" name="Stud. Mycol.">
        <title>101 Dothideomycetes genomes: a test case for predicting lifestyles and emergence of pathogens.</title>
        <authorList>
            <person name="Haridas S."/>
            <person name="Albert R."/>
            <person name="Binder M."/>
            <person name="Bloem J."/>
            <person name="Labutti K."/>
            <person name="Salamov A."/>
            <person name="Andreopoulos B."/>
            <person name="Baker S."/>
            <person name="Barry K."/>
            <person name="Bills G."/>
            <person name="Bluhm B."/>
            <person name="Cannon C."/>
            <person name="Castanera R."/>
            <person name="Culley D."/>
            <person name="Daum C."/>
            <person name="Ezra D."/>
            <person name="Gonzalez J."/>
            <person name="Henrissat B."/>
            <person name="Kuo A."/>
            <person name="Liang C."/>
            <person name="Lipzen A."/>
            <person name="Lutzoni F."/>
            <person name="Magnuson J."/>
            <person name="Mondo S."/>
            <person name="Nolan M."/>
            <person name="Ohm R."/>
            <person name="Pangilinan J."/>
            <person name="Park H.-J."/>
            <person name="Ramirez L."/>
            <person name="Alfaro M."/>
            <person name="Sun H."/>
            <person name="Tritt A."/>
            <person name="Yoshinaga Y."/>
            <person name="Zwiers L.-H."/>
            <person name="Turgeon B."/>
            <person name="Goodwin S."/>
            <person name="Spatafora J."/>
            <person name="Crous P."/>
            <person name="Grigoriev I."/>
        </authorList>
    </citation>
    <scope>NUCLEOTIDE SEQUENCE</scope>
    <source>
        <strain evidence="7">CBS 122681</strain>
    </source>
</reference>
<dbReference type="Gene3D" id="3.30.420.10">
    <property type="entry name" value="Ribonuclease H-like superfamily/Ribonuclease H"/>
    <property type="match status" value="1"/>
</dbReference>
<dbReference type="Proteomes" id="UP000799324">
    <property type="component" value="Unassembled WGS sequence"/>
</dbReference>
<evidence type="ECO:0000313" key="7">
    <source>
        <dbReference type="EMBL" id="KAF2648321.1"/>
    </source>
</evidence>
<keyword evidence="3" id="KW-0378">Hydrolase</keyword>
<keyword evidence="4" id="KW-0269">Exonuclease</keyword>
<dbReference type="InterPro" id="IPR034922">
    <property type="entry name" value="REX1-like_exo"/>
</dbReference>
<proteinExistence type="inferred from homology"/>
<gene>
    <name evidence="7" type="ORF">K491DRAFT_699005</name>
</gene>
<keyword evidence="8" id="KW-1185">Reference proteome</keyword>
<dbReference type="SUPFAM" id="SSF53098">
    <property type="entry name" value="Ribonuclease H-like"/>
    <property type="match status" value="1"/>
</dbReference>
<name>A0A6A6SMT7_9PLEO</name>
<keyword evidence="2" id="KW-0540">Nuclease</keyword>
<dbReference type="InterPro" id="IPR013520">
    <property type="entry name" value="Ribonucl_H"/>
</dbReference>
<feature type="compositionally biased region" description="Low complexity" evidence="5">
    <location>
        <begin position="36"/>
        <end position="47"/>
    </location>
</feature>
<feature type="region of interest" description="Disordered" evidence="5">
    <location>
        <begin position="554"/>
        <end position="614"/>
    </location>
</feature>
<accession>A0A6A6SMT7</accession>
<dbReference type="InterPro" id="IPR047021">
    <property type="entry name" value="REXO1/3/4-like"/>
</dbReference>
<dbReference type="InterPro" id="IPR012337">
    <property type="entry name" value="RNaseH-like_sf"/>
</dbReference>
<dbReference type="PANTHER" id="PTHR12801:SF112">
    <property type="entry name" value="RNA EXONUCLEASE 3"/>
    <property type="match status" value="1"/>
</dbReference>
<feature type="compositionally biased region" description="Pro residues" evidence="5">
    <location>
        <begin position="562"/>
        <end position="575"/>
    </location>
</feature>
<feature type="domain" description="Exonuclease" evidence="6">
    <location>
        <begin position="370"/>
        <end position="548"/>
    </location>
</feature>
<dbReference type="OrthoDB" id="3996471at2759"/>
<dbReference type="SMART" id="SM00479">
    <property type="entry name" value="EXOIII"/>
    <property type="match status" value="1"/>
</dbReference>
<evidence type="ECO:0000259" key="6">
    <source>
        <dbReference type="SMART" id="SM00479"/>
    </source>
</evidence>
<dbReference type="EMBL" id="MU004545">
    <property type="protein sequence ID" value="KAF2648321.1"/>
    <property type="molecule type" value="Genomic_DNA"/>
</dbReference>
<comment type="similarity">
    <text evidence="1">Belongs to the REXO1/REXO3 family.</text>
</comment>
<evidence type="ECO:0000256" key="1">
    <source>
        <dbReference type="ARBA" id="ARBA00006357"/>
    </source>
</evidence>
<evidence type="ECO:0000256" key="2">
    <source>
        <dbReference type="ARBA" id="ARBA00022722"/>
    </source>
</evidence>
<dbReference type="PANTHER" id="PTHR12801">
    <property type="entry name" value="RNA EXONUCLEASE REXO1 / RECO3 FAMILY MEMBER-RELATED"/>
    <property type="match status" value="1"/>
</dbReference>
<organism evidence="7 8">
    <name type="scientific">Lophiostoma macrostomum CBS 122681</name>
    <dbReference type="NCBI Taxonomy" id="1314788"/>
    <lineage>
        <taxon>Eukaryota</taxon>
        <taxon>Fungi</taxon>
        <taxon>Dikarya</taxon>
        <taxon>Ascomycota</taxon>
        <taxon>Pezizomycotina</taxon>
        <taxon>Dothideomycetes</taxon>
        <taxon>Pleosporomycetidae</taxon>
        <taxon>Pleosporales</taxon>
        <taxon>Lophiostomataceae</taxon>
        <taxon>Lophiostoma</taxon>
    </lineage>
</organism>
<dbReference type="InterPro" id="IPR036397">
    <property type="entry name" value="RNaseH_sf"/>
</dbReference>
<feature type="compositionally biased region" description="Basic and acidic residues" evidence="5">
    <location>
        <begin position="595"/>
        <end position="614"/>
    </location>
</feature>
<dbReference type="CDD" id="cd06145">
    <property type="entry name" value="REX1_like"/>
    <property type="match status" value="1"/>
</dbReference>
<dbReference type="AlphaFoldDB" id="A0A6A6SMT7"/>
<dbReference type="GO" id="GO:0004527">
    <property type="term" value="F:exonuclease activity"/>
    <property type="evidence" value="ECO:0007669"/>
    <property type="project" value="UniProtKB-KW"/>
</dbReference>
<sequence>MWPLTDTLSFGEIPCPKGDECDLLSCFFLHNAAPKAPAQASPKPTKPITSNPFLPASSTSSQPSVFTGSLAPSKGVNPFKLPSETPPRTATRAISPPPKKTEAEAKPEPKPDPPVSLTPRKLSKEPAGFTKRMALLKLLRQYMAALNNKVQNGKTKLTDNQLNKLAVDEEEQTAVQNKTVYENVLKQRLVTLKKMDVSTWTKEREDAIAKEKGDLPAEEKPKPVESGLTPEQEVQFLSRLTADPVDLCLDKHGYVIQKPTDAEIEETEEALKLADFYEVCERCKTRFQAFPDRRLEDGALTTQGKCTHHWGRKEFPKRQDAKYTCCHEPIGSPGCVVGDTHVFKVSEAKRLSAIMPFIETPENEDVSLNTAVCFDCEMSYTTRGLELIRLTALAWPSHKPVLDVLVRPLGHVLDLNTRFSGVTRAQFLNAKPHDPANPVFDSNDLRIVGTPHRARALFCQLISPKTPVLGHAIDNDLNTIRLIHPTIIDTVLLYPHPAGLPIRNGLRSLAQRYLGLKIQQAGADGHDSHEDARATGELVRLKVAKEWRKLRTDGWQWHEGTPIPPPPVGPPPTDPVPGEKRKRDDLDDVEDGEDDRPVAKKEEGEGGCRILIDE</sequence>
<evidence type="ECO:0000256" key="3">
    <source>
        <dbReference type="ARBA" id="ARBA00022801"/>
    </source>
</evidence>
<feature type="region of interest" description="Disordered" evidence="5">
    <location>
        <begin position="36"/>
        <end position="123"/>
    </location>
</feature>
<evidence type="ECO:0000313" key="8">
    <source>
        <dbReference type="Proteomes" id="UP000799324"/>
    </source>
</evidence>
<protein>
    <recommendedName>
        <fullName evidence="6">Exonuclease domain-containing protein</fullName>
    </recommendedName>
</protein>
<feature type="compositionally biased region" description="Basic and acidic residues" evidence="5">
    <location>
        <begin position="99"/>
        <end position="111"/>
    </location>
</feature>